<accession>S4RWK4</accession>
<sequence>ISNEVSAGGSRPSGHVVVSNPDIVISNEVSAGGSRPSGHVVVSNPDFFVEKLVDLPGTELAQLMGEMDPRLPGSTATAELAQLMVFQAVEKGAVFGAPLTEEGIARIYQLIEYLHKNLHVEGLFRVSGSSLRQQALRDLLNSGREVDLDNAMFHPQDVASVLKAFLGELPEPLLTHRHYNAHLKINELTLFDTKGNKTSVVDKERQLEALQLLFLLLPPANRNLLRLLLDLLHQTARRQDTNKMSAFNLALMFSPHILWPRNVTANDLQENIGKMNNAVAFMIKHSQKLFKAPAYIRKQAMIFFPDASYLETKESFSIMTSIETRSGDLEDRYLKRRLTSLEPTENVQRRTDEAIRDLFRHVQNMPDSAKKKKVIKQFNKYSNVSTPVTENQARSKRSTRSRSFSGLIRRRVLGVQFGMDK</sequence>
<proteinExistence type="predicted"/>
<dbReference type="Ensembl" id="ENSPMAT00000009634.1">
    <property type="protein sequence ID" value="ENSPMAP00000009594.1"/>
    <property type="gene ID" value="ENSPMAG00000008705.1"/>
</dbReference>
<dbReference type="FunFam" id="1.10.555.10:FF:000022">
    <property type="entry name" value="rho GTPase-activating protein 19"/>
    <property type="match status" value="1"/>
</dbReference>
<organism evidence="6">
    <name type="scientific">Petromyzon marinus</name>
    <name type="common">Sea lamprey</name>
    <dbReference type="NCBI Taxonomy" id="7757"/>
    <lineage>
        <taxon>Eukaryota</taxon>
        <taxon>Metazoa</taxon>
        <taxon>Chordata</taxon>
        <taxon>Craniata</taxon>
        <taxon>Vertebrata</taxon>
        <taxon>Cyclostomata</taxon>
        <taxon>Hyperoartia</taxon>
        <taxon>Petromyzontiformes</taxon>
        <taxon>Petromyzontidae</taxon>
        <taxon>Petromyzon</taxon>
    </lineage>
</organism>
<dbReference type="GO" id="GO:0007165">
    <property type="term" value="P:signal transduction"/>
    <property type="evidence" value="ECO:0007669"/>
    <property type="project" value="InterPro"/>
</dbReference>
<evidence type="ECO:0000256" key="2">
    <source>
        <dbReference type="ARBA" id="ARBA00055252"/>
    </source>
</evidence>
<protein>
    <recommendedName>
        <fullName evidence="3">Rho GTPase-activating protein 19</fullName>
    </recommendedName>
    <alternativeName>
        <fullName evidence="4">Rho-type GTPase-activating protein 19</fullName>
    </alternativeName>
</protein>
<dbReference type="PROSITE" id="PS50238">
    <property type="entry name" value="RHOGAP"/>
    <property type="match status" value="1"/>
</dbReference>
<dbReference type="HOGENOM" id="CLU_046228_0_0_1"/>
<dbReference type="STRING" id="7757.ENSPMAP00000009594"/>
<evidence type="ECO:0000256" key="1">
    <source>
        <dbReference type="ARBA" id="ARBA00022468"/>
    </source>
</evidence>
<evidence type="ECO:0000256" key="4">
    <source>
        <dbReference type="ARBA" id="ARBA00083391"/>
    </source>
</evidence>
<reference evidence="6" key="1">
    <citation type="submission" date="2025-08" db="UniProtKB">
        <authorList>
            <consortium name="Ensembl"/>
        </authorList>
    </citation>
    <scope>IDENTIFICATION</scope>
</reference>
<dbReference type="SUPFAM" id="SSF48350">
    <property type="entry name" value="GTPase activation domain, GAP"/>
    <property type="match status" value="1"/>
</dbReference>
<dbReference type="Gene3D" id="1.10.555.10">
    <property type="entry name" value="Rho GTPase activation protein"/>
    <property type="match status" value="1"/>
</dbReference>
<dbReference type="Pfam" id="PF00620">
    <property type="entry name" value="RhoGAP"/>
    <property type="match status" value="1"/>
</dbReference>
<dbReference type="PANTHER" id="PTHR14963">
    <property type="entry name" value="RHO GTPASE ACTIVATING PROTEIN 18,19-RELATED"/>
    <property type="match status" value="1"/>
</dbReference>
<reference evidence="6" key="2">
    <citation type="submission" date="2025-09" db="UniProtKB">
        <authorList>
            <consortium name="Ensembl"/>
        </authorList>
    </citation>
    <scope>IDENTIFICATION</scope>
</reference>
<keyword evidence="1" id="KW-0343">GTPase activation</keyword>
<dbReference type="SMART" id="SM00324">
    <property type="entry name" value="RhoGAP"/>
    <property type="match status" value="1"/>
</dbReference>
<name>S4RWK4_PETMA</name>
<dbReference type="GO" id="GO:0005737">
    <property type="term" value="C:cytoplasm"/>
    <property type="evidence" value="ECO:0007669"/>
    <property type="project" value="TreeGrafter"/>
</dbReference>
<dbReference type="OMA" id="RNQHINK"/>
<evidence type="ECO:0000313" key="6">
    <source>
        <dbReference type="Ensembl" id="ENSPMAP00000009594.1"/>
    </source>
</evidence>
<dbReference type="AlphaFoldDB" id="S4RWK4"/>
<feature type="domain" description="Rho-GAP" evidence="5">
    <location>
        <begin position="97"/>
        <end position="290"/>
    </location>
</feature>
<evidence type="ECO:0000256" key="3">
    <source>
        <dbReference type="ARBA" id="ARBA00070235"/>
    </source>
</evidence>
<dbReference type="InterPro" id="IPR008936">
    <property type="entry name" value="Rho_GTPase_activation_prot"/>
</dbReference>
<dbReference type="PANTHER" id="PTHR14963:SF7">
    <property type="entry name" value="RHO GTPASE-ACTIVATING PROTEIN 19"/>
    <property type="match status" value="1"/>
</dbReference>
<dbReference type="GO" id="GO:0051056">
    <property type="term" value="P:regulation of small GTPase mediated signal transduction"/>
    <property type="evidence" value="ECO:0007669"/>
    <property type="project" value="TreeGrafter"/>
</dbReference>
<dbReference type="InterPro" id="IPR000198">
    <property type="entry name" value="RhoGAP_dom"/>
</dbReference>
<evidence type="ECO:0000259" key="5">
    <source>
        <dbReference type="PROSITE" id="PS50238"/>
    </source>
</evidence>
<comment type="function">
    <text evidence="2">GTPase activator for the Rho-type GTPases by converting them to an inactive GDP-bound state.</text>
</comment>
<dbReference type="GeneTree" id="ENSGT00940000157331"/>
<dbReference type="GO" id="GO:0005096">
    <property type="term" value="F:GTPase activator activity"/>
    <property type="evidence" value="ECO:0007669"/>
    <property type="project" value="UniProtKB-KW"/>
</dbReference>